<gene>
    <name evidence="2" type="ORF">C7384_102108</name>
</gene>
<feature type="transmembrane region" description="Helical" evidence="1">
    <location>
        <begin position="191"/>
        <end position="211"/>
    </location>
</feature>
<sequence>MSNNWFHRQLKISWIQWLFIFLISTFLGFFNIFGQLFNGHDGTLANSFTITRICYWILCSFVFAITMLSLLWFNQKLALSKGTIQLSGTFKNCTKFFNNPWKIAAFLTIVWGLFLLPFIPVISGWDFVAQVREMTTLRSADPVNDIYNIYPIGHYLTSKTSSMWSNQHGAILTAFYGLSAKWSWQLAHSFLPAYLFLGITHFGFAIAAYSYALSTFLRRISNVYWKLFTFVLIVFNPIIFLNTISLSKNPLFVSSFVLFMALMVKLFDQNGKVNRTWILSMFLTVLIGIIAVKWAAQMYLVVLIGYLIVYRKVAWKQLLIGIAFPLILMKIIVWGLMTTGVVIADDPIEAKGIQIQQVARYMKEYPHDITDQQRSELNEIFVVDNLGKIYNPNISDPIKSSGYAKFNDKFAMGYRYWTAKPKDWVHFHKIWLSLFAKHPVVFLDAFMAKMAGYFNIRDIPFNDISTTMYADVVGNGYGSLQTGVHRLYNNQFREHASNLFYKTFNQRWKGLLMHGNFWIVLGLLLLPIFLTNWKSFLIELPILLQTGIVILSPVENSQRYALGIMVGVILLMMMLGTKKQNFLLK</sequence>
<evidence type="ECO:0000313" key="3">
    <source>
        <dbReference type="Proteomes" id="UP000245433"/>
    </source>
</evidence>
<dbReference type="InterPro" id="IPR046062">
    <property type="entry name" value="DUF6020"/>
</dbReference>
<keyword evidence="1" id="KW-0472">Membrane</keyword>
<keyword evidence="1" id="KW-0812">Transmembrane</keyword>
<evidence type="ECO:0000313" key="2">
    <source>
        <dbReference type="EMBL" id="PVY85288.1"/>
    </source>
</evidence>
<feature type="transmembrane region" description="Helical" evidence="1">
    <location>
        <begin position="320"/>
        <end position="344"/>
    </location>
</feature>
<dbReference type="EMBL" id="QEKT01000002">
    <property type="protein sequence ID" value="PVY85288.1"/>
    <property type="molecule type" value="Genomic_DNA"/>
</dbReference>
<name>A0A2U1DC91_9LACO</name>
<dbReference type="Pfam" id="PF19484">
    <property type="entry name" value="DUF6020"/>
    <property type="match status" value="1"/>
</dbReference>
<feature type="transmembrane region" description="Helical" evidence="1">
    <location>
        <begin position="103"/>
        <end position="125"/>
    </location>
</feature>
<feature type="transmembrane region" description="Helical" evidence="1">
    <location>
        <begin position="279"/>
        <end position="308"/>
    </location>
</feature>
<keyword evidence="1" id="KW-1133">Transmembrane helix</keyword>
<feature type="transmembrane region" description="Helical" evidence="1">
    <location>
        <begin position="223"/>
        <end position="244"/>
    </location>
</feature>
<dbReference type="AlphaFoldDB" id="A0A2U1DC91"/>
<reference evidence="2 3" key="1">
    <citation type="submission" date="2018-04" db="EMBL/GenBank/DDBJ databases">
        <title>Genomic Encyclopedia of Type Strains, Phase IV (KMG-IV): sequencing the most valuable type-strain genomes for metagenomic binning, comparative biology and taxonomic classification.</title>
        <authorList>
            <person name="Goeker M."/>
        </authorList>
    </citation>
    <scope>NUCLEOTIDE SEQUENCE [LARGE SCALE GENOMIC DNA]</scope>
    <source>
        <strain evidence="2 3">DSM 28795</strain>
    </source>
</reference>
<feature type="transmembrane region" description="Helical" evidence="1">
    <location>
        <begin position="560"/>
        <end position="577"/>
    </location>
</feature>
<proteinExistence type="predicted"/>
<dbReference type="Proteomes" id="UP000245433">
    <property type="component" value="Unassembled WGS sequence"/>
</dbReference>
<feature type="transmembrane region" description="Helical" evidence="1">
    <location>
        <begin position="53"/>
        <end position="73"/>
    </location>
</feature>
<dbReference type="OrthoDB" id="2143989at2"/>
<feature type="transmembrane region" description="Helical" evidence="1">
    <location>
        <begin position="12"/>
        <end position="33"/>
    </location>
</feature>
<keyword evidence="3" id="KW-1185">Reference proteome</keyword>
<comment type="caution">
    <text evidence="2">The sequence shown here is derived from an EMBL/GenBank/DDBJ whole genome shotgun (WGS) entry which is preliminary data.</text>
</comment>
<feature type="transmembrane region" description="Helical" evidence="1">
    <location>
        <begin position="250"/>
        <end position="267"/>
    </location>
</feature>
<dbReference type="RefSeq" id="WP_089938231.1">
    <property type="nucleotide sequence ID" value="NZ_CAKOEX010000002.1"/>
</dbReference>
<protein>
    <submittedName>
        <fullName evidence="2">Uncharacterized protein</fullName>
    </submittedName>
</protein>
<organism evidence="2 3">
    <name type="scientific">Convivina intestini</name>
    <dbReference type="NCBI Taxonomy" id="1505726"/>
    <lineage>
        <taxon>Bacteria</taxon>
        <taxon>Bacillati</taxon>
        <taxon>Bacillota</taxon>
        <taxon>Bacilli</taxon>
        <taxon>Lactobacillales</taxon>
        <taxon>Lactobacillaceae</taxon>
        <taxon>Convivina</taxon>
    </lineage>
</organism>
<accession>A0A2U1DC91</accession>
<feature type="transmembrane region" description="Helical" evidence="1">
    <location>
        <begin position="511"/>
        <end position="530"/>
    </location>
</feature>
<evidence type="ECO:0000256" key="1">
    <source>
        <dbReference type="SAM" id="Phobius"/>
    </source>
</evidence>